<dbReference type="EMBL" id="JACGWS010000001">
    <property type="protein sequence ID" value="MBC8753475.1"/>
    <property type="molecule type" value="Genomic_DNA"/>
</dbReference>
<keyword evidence="3" id="KW-1185">Reference proteome</keyword>
<proteinExistence type="predicted"/>
<accession>A0ABR7Q4I7</accession>
<evidence type="ECO:0000313" key="3">
    <source>
        <dbReference type="Proteomes" id="UP000619238"/>
    </source>
</evidence>
<dbReference type="SUPFAM" id="SSF57884">
    <property type="entry name" value="Ada DNA repair protein, N-terminal domain (N-Ada 10)"/>
    <property type="match status" value="1"/>
</dbReference>
<sequence length="415" mass="47041">MKTSTITGNIKTKEFHKSSCFAIKRMPEANMIALNSIKHAIDHGFDPCGHCLGTKDEIVRSLDKKYKGKVSSPIYYFGYFHGIFNGLSTNDYSGIEANIGDKIELFATLHQCAFENGEWNFSPVQNHKIDIACDYINFPSQQTNADGAAKWSYIIPQGFEPGDTSMSANFNTSANLILATGSVLFFSVPVGISNIRISPNPFDQKTKIYFKLSYDKRIKADIYRNTYFQNPWSHVKNIRNFNDGILKANDDVCLEWDGKIDHGFREGESVMQGNYVVKIEGEFGESDFEYKEGLKKKLGILGGTDPKPNEPTVYVSDIRFSPNPFSIVTRVELNFFLIDDAKVSIHIQHANWQFKGDCVKEIINHVSLKKGSHSYTWDGTNNRGNRVALGEYKVRILANEIPFVKRGLHKKWKIR</sequence>
<dbReference type="InterPro" id="IPR025965">
    <property type="entry name" value="FlgD/Vpr_Ig-like"/>
</dbReference>
<dbReference type="Proteomes" id="UP000619238">
    <property type="component" value="Unassembled WGS sequence"/>
</dbReference>
<dbReference type="Gene3D" id="3.40.10.10">
    <property type="entry name" value="DNA Methylphosphotriester Repair Domain"/>
    <property type="match status" value="1"/>
</dbReference>
<reference evidence="2 3" key="1">
    <citation type="submission" date="2020-07" db="EMBL/GenBank/DDBJ databases">
        <title>Description of Kordia aestuariivivens sp. nov., isolated from a tidal flat.</title>
        <authorList>
            <person name="Park S."/>
            <person name="Yoon J.-H."/>
        </authorList>
    </citation>
    <scope>NUCLEOTIDE SEQUENCE [LARGE SCALE GENOMIC DNA]</scope>
    <source>
        <strain evidence="2 3">YSTF-M3</strain>
    </source>
</reference>
<evidence type="ECO:0000313" key="2">
    <source>
        <dbReference type="EMBL" id="MBC8753475.1"/>
    </source>
</evidence>
<gene>
    <name evidence="2" type="ORF">H2O64_02250</name>
</gene>
<dbReference type="Gene3D" id="2.60.40.4070">
    <property type="match status" value="1"/>
</dbReference>
<dbReference type="RefSeq" id="WP_187560507.1">
    <property type="nucleotide sequence ID" value="NZ_JACGWS010000001.1"/>
</dbReference>
<protein>
    <recommendedName>
        <fullName evidence="1">FlgD/Vpr Ig-like domain-containing protein</fullName>
    </recommendedName>
</protein>
<evidence type="ECO:0000259" key="1">
    <source>
        <dbReference type="Pfam" id="PF13860"/>
    </source>
</evidence>
<dbReference type="Pfam" id="PF13860">
    <property type="entry name" value="FlgD_ig"/>
    <property type="match status" value="1"/>
</dbReference>
<organism evidence="2 3">
    <name type="scientific">Kordia aestuariivivens</name>
    <dbReference type="NCBI Taxonomy" id="2759037"/>
    <lineage>
        <taxon>Bacteria</taxon>
        <taxon>Pseudomonadati</taxon>
        <taxon>Bacteroidota</taxon>
        <taxon>Flavobacteriia</taxon>
        <taxon>Flavobacteriales</taxon>
        <taxon>Flavobacteriaceae</taxon>
        <taxon>Kordia</taxon>
    </lineage>
</organism>
<feature type="domain" description="FlgD/Vpr Ig-like" evidence="1">
    <location>
        <begin position="363"/>
        <end position="398"/>
    </location>
</feature>
<dbReference type="InterPro" id="IPR035451">
    <property type="entry name" value="Ada-like_dom_sf"/>
</dbReference>
<comment type="caution">
    <text evidence="2">The sequence shown here is derived from an EMBL/GenBank/DDBJ whole genome shotgun (WGS) entry which is preliminary data.</text>
</comment>
<name>A0ABR7Q4I7_9FLAO</name>